<dbReference type="OrthoDB" id="9815896at2"/>
<dbReference type="InterPro" id="IPR003442">
    <property type="entry name" value="T6A_TsaE"/>
</dbReference>
<reference evidence="11 12" key="1">
    <citation type="submission" date="2015-03" db="EMBL/GenBank/DDBJ databases">
        <title>Genome sequence of Mycoplasma meleagridis strain ATCC 25294.</title>
        <authorList>
            <person name="Yacoub E."/>
            <person name="Blanchard A."/>
            <person name="Sirand-Pugnet P."/>
            <person name="Mardassi B.B.A."/>
        </authorList>
    </citation>
    <scope>NUCLEOTIDE SEQUENCE [LARGE SCALE GENOMIC DNA]</scope>
    <source>
        <strain evidence="11 12">ATCC 25294</strain>
    </source>
</reference>
<dbReference type="GO" id="GO:0046872">
    <property type="term" value="F:metal ion binding"/>
    <property type="evidence" value="ECO:0007669"/>
    <property type="project" value="UniProtKB-KW"/>
</dbReference>
<evidence type="ECO:0000256" key="9">
    <source>
        <dbReference type="ARBA" id="ARBA00022842"/>
    </source>
</evidence>
<name>A0A0F5H1T1_9BACT</name>
<evidence type="ECO:0000313" key="11">
    <source>
        <dbReference type="EMBL" id="KKB26797.1"/>
    </source>
</evidence>
<organism evidence="11 12">
    <name type="scientific">Mycoplasmopsis meleagridis ATCC 25294</name>
    <dbReference type="NCBI Taxonomy" id="1264554"/>
    <lineage>
        <taxon>Bacteria</taxon>
        <taxon>Bacillati</taxon>
        <taxon>Mycoplasmatota</taxon>
        <taxon>Mycoplasmoidales</taxon>
        <taxon>Metamycoplasmataceae</taxon>
        <taxon>Mycoplasmopsis</taxon>
    </lineage>
</organism>
<dbReference type="PANTHER" id="PTHR33540:SF2">
    <property type="entry name" value="TRNA THREONYLCARBAMOYLADENOSINE BIOSYNTHESIS PROTEIN TSAE"/>
    <property type="match status" value="1"/>
</dbReference>
<gene>
    <name evidence="11" type="ORF">MMELEA_01880</name>
</gene>
<comment type="caution">
    <text evidence="11">The sequence shown here is derived from an EMBL/GenBank/DDBJ whole genome shotgun (WGS) entry which is preliminary data.</text>
</comment>
<protein>
    <recommendedName>
        <fullName evidence="3">tRNA threonylcarbamoyladenosine biosynthesis protein TsaE</fullName>
    </recommendedName>
    <alternativeName>
        <fullName evidence="10">t(6)A37 threonylcarbamoyladenosine biosynthesis protein TsaE</fullName>
    </alternativeName>
</protein>
<sequence>MSIKEKTFIIKKEINLSEVAKYVLNNLTLSKFVLLKGELGAGKTALTKAIATELDIKENVTSPTFNYLKIYNNLIHIDAYNLRDNLDEFSDYFENKIVVVEWAENICIDYDNFVDIEIEVLEDNSRKYKVKVIK</sequence>
<evidence type="ECO:0000256" key="4">
    <source>
        <dbReference type="ARBA" id="ARBA00022490"/>
    </source>
</evidence>
<dbReference type="STRING" id="29561.MM26B8_03870"/>
<proteinExistence type="inferred from homology"/>
<dbReference type="PANTHER" id="PTHR33540">
    <property type="entry name" value="TRNA THREONYLCARBAMOYLADENOSINE BIOSYNTHESIS PROTEIN TSAE"/>
    <property type="match status" value="1"/>
</dbReference>
<keyword evidence="4" id="KW-0963">Cytoplasm</keyword>
<comment type="subcellular location">
    <subcellularLocation>
        <location evidence="1">Cytoplasm</location>
    </subcellularLocation>
</comment>
<keyword evidence="6" id="KW-0479">Metal-binding</keyword>
<dbReference type="Pfam" id="PF02367">
    <property type="entry name" value="TsaE"/>
    <property type="match status" value="1"/>
</dbReference>
<evidence type="ECO:0000256" key="10">
    <source>
        <dbReference type="ARBA" id="ARBA00032441"/>
    </source>
</evidence>
<evidence type="ECO:0000256" key="2">
    <source>
        <dbReference type="ARBA" id="ARBA00007599"/>
    </source>
</evidence>
<dbReference type="RefSeq" id="WP_046097129.1">
    <property type="nucleotide sequence ID" value="NZ_JZXN01000017.1"/>
</dbReference>
<dbReference type="EMBL" id="JZXN01000017">
    <property type="protein sequence ID" value="KKB26797.1"/>
    <property type="molecule type" value="Genomic_DNA"/>
</dbReference>
<dbReference type="GO" id="GO:0002949">
    <property type="term" value="P:tRNA threonylcarbamoyladenosine modification"/>
    <property type="evidence" value="ECO:0007669"/>
    <property type="project" value="InterPro"/>
</dbReference>
<keyword evidence="7" id="KW-0547">Nucleotide-binding</keyword>
<dbReference type="InterPro" id="IPR027417">
    <property type="entry name" value="P-loop_NTPase"/>
</dbReference>
<evidence type="ECO:0000256" key="1">
    <source>
        <dbReference type="ARBA" id="ARBA00004496"/>
    </source>
</evidence>
<accession>A0A0F5H1T1</accession>
<evidence type="ECO:0000313" key="12">
    <source>
        <dbReference type="Proteomes" id="UP000033750"/>
    </source>
</evidence>
<dbReference type="Gene3D" id="3.40.50.300">
    <property type="entry name" value="P-loop containing nucleotide triphosphate hydrolases"/>
    <property type="match status" value="1"/>
</dbReference>
<comment type="similarity">
    <text evidence="2">Belongs to the TsaE family.</text>
</comment>
<evidence type="ECO:0000256" key="3">
    <source>
        <dbReference type="ARBA" id="ARBA00019010"/>
    </source>
</evidence>
<dbReference type="AlphaFoldDB" id="A0A0F5H1T1"/>
<keyword evidence="5" id="KW-0819">tRNA processing</keyword>
<dbReference type="Proteomes" id="UP000033750">
    <property type="component" value="Unassembled WGS sequence"/>
</dbReference>
<keyword evidence="8" id="KW-0067">ATP-binding</keyword>
<dbReference type="PATRIC" id="fig|1264554.4.peg.213"/>
<keyword evidence="9" id="KW-0460">Magnesium</keyword>
<dbReference type="GO" id="GO:0005524">
    <property type="term" value="F:ATP binding"/>
    <property type="evidence" value="ECO:0007669"/>
    <property type="project" value="UniProtKB-KW"/>
</dbReference>
<evidence type="ECO:0000256" key="6">
    <source>
        <dbReference type="ARBA" id="ARBA00022723"/>
    </source>
</evidence>
<evidence type="ECO:0000256" key="5">
    <source>
        <dbReference type="ARBA" id="ARBA00022694"/>
    </source>
</evidence>
<evidence type="ECO:0000256" key="8">
    <source>
        <dbReference type="ARBA" id="ARBA00022840"/>
    </source>
</evidence>
<dbReference type="GO" id="GO:0005737">
    <property type="term" value="C:cytoplasm"/>
    <property type="evidence" value="ECO:0007669"/>
    <property type="project" value="UniProtKB-SubCell"/>
</dbReference>
<evidence type="ECO:0000256" key="7">
    <source>
        <dbReference type="ARBA" id="ARBA00022741"/>
    </source>
</evidence>
<dbReference type="SUPFAM" id="SSF52540">
    <property type="entry name" value="P-loop containing nucleoside triphosphate hydrolases"/>
    <property type="match status" value="1"/>
</dbReference>
<dbReference type="NCBIfam" id="TIGR00150">
    <property type="entry name" value="T6A_YjeE"/>
    <property type="match status" value="1"/>
</dbReference>
<keyword evidence="12" id="KW-1185">Reference proteome</keyword>